<comment type="caution">
    <text evidence="2">The sequence shown here is derived from an EMBL/GenBank/DDBJ whole genome shotgun (WGS) entry which is preliminary data.</text>
</comment>
<feature type="compositionally biased region" description="Basic residues" evidence="1">
    <location>
        <begin position="15"/>
        <end position="32"/>
    </location>
</feature>
<sequence>MGINTGEKMADGAILRHKLSKRLKLPIGKSKKSKEGNNKSRSGEDDYKSYKKENGGKRNMNSSKTDKDFSKGRGGSGREGFGNERHKAMNSDRKRKRIYAEGDMGGEATMYDGAEARSKKNLFKKGHNRVKRDSVDEKRIYAEQDMDGEATVYDGAEARNKKNLFKKGPNRVKRDSVKVSIWVSSKTKGCS</sequence>
<feature type="compositionally biased region" description="Basic and acidic residues" evidence="1">
    <location>
        <begin position="33"/>
        <end position="56"/>
    </location>
</feature>
<protein>
    <submittedName>
        <fullName evidence="2">Uncharacterized protein</fullName>
    </submittedName>
</protein>
<name>A0AAD9WTX8_9ROSI</name>
<proteinExistence type="predicted"/>
<feature type="region of interest" description="Disordered" evidence="1">
    <location>
        <begin position="1"/>
        <end position="98"/>
    </location>
</feature>
<reference evidence="2" key="1">
    <citation type="journal article" date="2023" name="Plant J.">
        <title>Genome sequences and population genomics provide insights into the demographic history, inbreeding, and mutation load of two 'living fossil' tree species of Dipteronia.</title>
        <authorList>
            <person name="Feng Y."/>
            <person name="Comes H.P."/>
            <person name="Chen J."/>
            <person name="Zhu S."/>
            <person name="Lu R."/>
            <person name="Zhang X."/>
            <person name="Li P."/>
            <person name="Qiu J."/>
            <person name="Olsen K.M."/>
            <person name="Qiu Y."/>
        </authorList>
    </citation>
    <scope>NUCLEOTIDE SEQUENCE</scope>
    <source>
        <strain evidence="2">KIB01</strain>
    </source>
</reference>
<gene>
    <name evidence="2" type="ORF">Ddye_024769</name>
</gene>
<dbReference type="Proteomes" id="UP001280121">
    <property type="component" value="Unassembled WGS sequence"/>
</dbReference>
<organism evidence="2 3">
    <name type="scientific">Dipteronia dyeriana</name>
    <dbReference type="NCBI Taxonomy" id="168575"/>
    <lineage>
        <taxon>Eukaryota</taxon>
        <taxon>Viridiplantae</taxon>
        <taxon>Streptophyta</taxon>
        <taxon>Embryophyta</taxon>
        <taxon>Tracheophyta</taxon>
        <taxon>Spermatophyta</taxon>
        <taxon>Magnoliopsida</taxon>
        <taxon>eudicotyledons</taxon>
        <taxon>Gunneridae</taxon>
        <taxon>Pentapetalae</taxon>
        <taxon>rosids</taxon>
        <taxon>malvids</taxon>
        <taxon>Sapindales</taxon>
        <taxon>Sapindaceae</taxon>
        <taxon>Hippocastanoideae</taxon>
        <taxon>Acereae</taxon>
        <taxon>Dipteronia</taxon>
    </lineage>
</organism>
<evidence type="ECO:0000313" key="2">
    <source>
        <dbReference type="EMBL" id="KAK2643006.1"/>
    </source>
</evidence>
<keyword evidence="3" id="KW-1185">Reference proteome</keyword>
<evidence type="ECO:0000256" key="1">
    <source>
        <dbReference type="SAM" id="MobiDB-lite"/>
    </source>
</evidence>
<dbReference type="EMBL" id="JANJYI010000007">
    <property type="protein sequence ID" value="KAK2643006.1"/>
    <property type="molecule type" value="Genomic_DNA"/>
</dbReference>
<accession>A0AAD9WTX8</accession>
<dbReference type="AlphaFoldDB" id="A0AAD9WTX8"/>
<evidence type="ECO:0000313" key="3">
    <source>
        <dbReference type="Proteomes" id="UP001280121"/>
    </source>
</evidence>
<feature type="compositionally biased region" description="Basic and acidic residues" evidence="1">
    <location>
        <begin position="81"/>
        <end position="92"/>
    </location>
</feature>